<feature type="transmembrane region" description="Helical" evidence="10">
    <location>
        <begin position="352"/>
        <end position="370"/>
    </location>
</feature>
<sequence>MLFVEFRFLIFFAVIFGVHWALRSNTARKWWLLLASHTFYACFFIGKPSEFFAHVTHGEWAQLPDGWWFPVVLWASTCMDYAVGLGIAGAASEGRRKAWLLVSLAVNLGVLSFFKYFNFFIISAGGFLDWVGLHSSLHTLKIILPYGVSFYTFQSMSYSIDVYRRRLEPVRRFLDLAFFISFFPQLVAGPIVRATVFLPQVSVKRQWANVDVRSSATLFYVGFVKKACVSEFAGPFSDQFFAGPEKYSHLGALAGVLFYAVQIYCDFSGYTDMAIATARLLGYELTLNFDFPYFSGNITEFWRRWHISLSTWLRDYLYISLGGNRGTKLYTYRNLMLTMLLGGLWHGASWNFVIWGGLHGVALIVHREWVRLSENTGVLLRRAIAVLAVPLTFFWVCVTWIFFRAAPTYNEKTHAITATGLHNAWITLKEFTFTGGHGRNAFSPECFIVLAVLAVLHWLNSQRILGTWWRRLPDWACALLLGIGIAVALLFVPVKYKPFIYFQF</sequence>
<dbReference type="PIRSF" id="PIRSF016636">
    <property type="entry name" value="AlgI_DltB"/>
    <property type="match status" value="1"/>
</dbReference>
<dbReference type="InterPro" id="IPR028362">
    <property type="entry name" value="AlgI"/>
</dbReference>
<dbReference type="RefSeq" id="WP_006981419.1">
    <property type="nucleotide sequence ID" value="NZ_ABVL01000013.1"/>
</dbReference>
<dbReference type="AlphaFoldDB" id="B4D5A6"/>
<keyword evidence="8 9" id="KW-0012">Acyltransferase</keyword>
<dbReference type="PIRSF" id="PIRSF500217">
    <property type="entry name" value="AlgI"/>
    <property type="match status" value="1"/>
</dbReference>
<evidence type="ECO:0000256" key="2">
    <source>
        <dbReference type="ARBA" id="ARBA00010323"/>
    </source>
</evidence>
<evidence type="ECO:0000256" key="5">
    <source>
        <dbReference type="ARBA" id="ARBA00022692"/>
    </source>
</evidence>
<dbReference type="PANTHER" id="PTHR13285:SF23">
    <property type="entry name" value="TEICHOIC ACID D-ALANYLTRANSFERASE"/>
    <property type="match status" value="1"/>
</dbReference>
<feature type="transmembrane region" description="Helical" evidence="10">
    <location>
        <begin position="67"/>
        <end position="91"/>
    </location>
</feature>
<keyword evidence="7 9" id="KW-0472">Membrane</keyword>
<protein>
    <submittedName>
        <fullName evidence="11">Membrane bound O-acyl transferase MBOAT family protein</fullName>
    </submittedName>
</protein>
<evidence type="ECO:0000256" key="9">
    <source>
        <dbReference type="PIRNR" id="PIRNR016636"/>
    </source>
</evidence>
<dbReference type="EMBL" id="ABVL01000013">
    <property type="protein sequence ID" value="EDY18311.1"/>
    <property type="molecule type" value="Genomic_DNA"/>
</dbReference>
<reference evidence="11 12" key="1">
    <citation type="journal article" date="2011" name="J. Bacteriol.">
        <title>Genome sequence of Chthoniobacter flavus Ellin428, an aerobic heterotrophic soil bacterium.</title>
        <authorList>
            <person name="Kant R."/>
            <person name="van Passel M.W."/>
            <person name="Palva A."/>
            <person name="Lucas S."/>
            <person name="Lapidus A."/>
            <person name="Glavina Del Rio T."/>
            <person name="Dalin E."/>
            <person name="Tice H."/>
            <person name="Bruce D."/>
            <person name="Goodwin L."/>
            <person name="Pitluck S."/>
            <person name="Larimer F.W."/>
            <person name="Land M.L."/>
            <person name="Hauser L."/>
            <person name="Sangwan P."/>
            <person name="de Vos W.M."/>
            <person name="Janssen P.H."/>
            <person name="Smidt H."/>
        </authorList>
    </citation>
    <scope>NUCLEOTIDE SEQUENCE [LARGE SCALE GENOMIC DNA]</scope>
    <source>
        <strain evidence="11 12">Ellin428</strain>
    </source>
</reference>
<keyword evidence="3 9" id="KW-1003">Cell membrane</keyword>
<dbReference type="GO" id="GO:0042121">
    <property type="term" value="P:alginic acid biosynthetic process"/>
    <property type="evidence" value="ECO:0007669"/>
    <property type="project" value="InterPro"/>
</dbReference>
<feature type="transmembrane region" description="Helical" evidence="10">
    <location>
        <begin position="98"/>
        <end position="122"/>
    </location>
</feature>
<evidence type="ECO:0000256" key="7">
    <source>
        <dbReference type="ARBA" id="ARBA00023136"/>
    </source>
</evidence>
<dbReference type="InParanoid" id="B4D5A6"/>
<dbReference type="GO" id="GO:0016746">
    <property type="term" value="F:acyltransferase activity"/>
    <property type="evidence" value="ECO:0007669"/>
    <property type="project" value="UniProtKB-KW"/>
</dbReference>
<proteinExistence type="inferred from homology"/>
<dbReference type="InterPro" id="IPR004299">
    <property type="entry name" value="MBOAT_fam"/>
</dbReference>
<dbReference type="eggNOG" id="COG1696">
    <property type="taxonomic scope" value="Bacteria"/>
</dbReference>
<evidence type="ECO:0000256" key="8">
    <source>
        <dbReference type="ARBA" id="ARBA00023315"/>
    </source>
</evidence>
<keyword evidence="5 10" id="KW-0812">Transmembrane</keyword>
<evidence type="ECO:0000256" key="6">
    <source>
        <dbReference type="ARBA" id="ARBA00022989"/>
    </source>
</evidence>
<evidence type="ECO:0000256" key="4">
    <source>
        <dbReference type="ARBA" id="ARBA00022679"/>
    </source>
</evidence>
<feature type="transmembrane region" description="Helical" evidence="10">
    <location>
        <begin position="472"/>
        <end position="494"/>
    </location>
</feature>
<feature type="transmembrane region" description="Helical" evidence="10">
    <location>
        <begin position="30"/>
        <end position="47"/>
    </location>
</feature>
<feature type="transmembrane region" description="Helical" evidence="10">
    <location>
        <begin position="6"/>
        <end position="23"/>
    </location>
</feature>
<accession>B4D5A6</accession>
<evidence type="ECO:0000313" key="11">
    <source>
        <dbReference type="EMBL" id="EDY18311.1"/>
    </source>
</evidence>
<comment type="subcellular location">
    <subcellularLocation>
        <location evidence="1">Cell membrane</location>
        <topology evidence="1">Multi-pass membrane protein</topology>
    </subcellularLocation>
</comment>
<dbReference type="GO" id="GO:0005886">
    <property type="term" value="C:plasma membrane"/>
    <property type="evidence" value="ECO:0007669"/>
    <property type="project" value="UniProtKB-SubCell"/>
</dbReference>
<dbReference type="Pfam" id="PF03062">
    <property type="entry name" value="MBOAT"/>
    <property type="match status" value="1"/>
</dbReference>
<evidence type="ECO:0000256" key="10">
    <source>
        <dbReference type="SAM" id="Phobius"/>
    </source>
</evidence>
<dbReference type="InterPro" id="IPR024194">
    <property type="entry name" value="Ac/AlaTfrase_AlgI/DltB"/>
</dbReference>
<dbReference type="InterPro" id="IPR051085">
    <property type="entry name" value="MB_O-acyltransferase"/>
</dbReference>
<feature type="transmembrane region" description="Helical" evidence="10">
    <location>
        <begin position="173"/>
        <end position="192"/>
    </location>
</feature>
<keyword evidence="12" id="KW-1185">Reference proteome</keyword>
<dbReference type="Proteomes" id="UP000005824">
    <property type="component" value="Unassembled WGS sequence"/>
</dbReference>
<feature type="transmembrane region" description="Helical" evidence="10">
    <location>
        <begin position="441"/>
        <end position="460"/>
    </location>
</feature>
<dbReference type="PANTHER" id="PTHR13285">
    <property type="entry name" value="ACYLTRANSFERASE"/>
    <property type="match status" value="1"/>
</dbReference>
<feature type="transmembrane region" description="Helical" evidence="10">
    <location>
        <begin position="382"/>
        <end position="403"/>
    </location>
</feature>
<evidence type="ECO:0000313" key="12">
    <source>
        <dbReference type="Proteomes" id="UP000005824"/>
    </source>
</evidence>
<comment type="caution">
    <text evidence="11">The sequence shown here is derived from an EMBL/GenBank/DDBJ whole genome shotgun (WGS) entry which is preliminary data.</text>
</comment>
<dbReference type="STRING" id="497964.CfE428DRAFT_4095"/>
<evidence type="ECO:0000256" key="1">
    <source>
        <dbReference type="ARBA" id="ARBA00004651"/>
    </source>
</evidence>
<gene>
    <name evidence="11" type="ORF">CfE428DRAFT_4095</name>
</gene>
<comment type="similarity">
    <text evidence="2 9">Belongs to the membrane-bound acyltransferase family.</text>
</comment>
<organism evidence="11 12">
    <name type="scientific">Chthoniobacter flavus Ellin428</name>
    <dbReference type="NCBI Taxonomy" id="497964"/>
    <lineage>
        <taxon>Bacteria</taxon>
        <taxon>Pseudomonadati</taxon>
        <taxon>Verrucomicrobiota</taxon>
        <taxon>Spartobacteria</taxon>
        <taxon>Chthoniobacterales</taxon>
        <taxon>Chthoniobacteraceae</taxon>
        <taxon>Chthoniobacter</taxon>
    </lineage>
</organism>
<keyword evidence="4 9" id="KW-0808">Transferase</keyword>
<evidence type="ECO:0000256" key="3">
    <source>
        <dbReference type="ARBA" id="ARBA00022475"/>
    </source>
</evidence>
<keyword evidence="6 10" id="KW-1133">Transmembrane helix</keyword>
<name>B4D5A6_9BACT</name>